<proteinExistence type="predicted"/>
<dbReference type="Proteomes" id="UP000030377">
    <property type="component" value="Unassembled WGS sequence"/>
</dbReference>
<comment type="caution">
    <text evidence="2">The sequence shown here is derived from an EMBL/GenBank/DDBJ whole genome shotgun (WGS) entry which is preliminary data.</text>
</comment>
<dbReference type="Gene3D" id="3.30.70.100">
    <property type="match status" value="1"/>
</dbReference>
<accession>A0A0A3XYF0</accession>
<dbReference type="Pfam" id="PF07045">
    <property type="entry name" value="DUF1330"/>
    <property type="match status" value="1"/>
</dbReference>
<dbReference type="SUPFAM" id="SSF54909">
    <property type="entry name" value="Dimeric alpha+beta barrel"/>
    <property type="match status" value="1"/>
</dbReference>
<dbReference type="PANTHER" id="PTHR41521:SF4">
    <property type="entry name" value="BLR0684 PROTEIN"/>
    <property type="match status" value="1"/>
</dbReference>
<organism evidence="2 3">
    <name type="scientific">Bradyrhizobium japonicum</name>
    <dbReference type="NCBI Taxonomy" id="375"/>
    <lineage>
        <taxon>Bacteria</taxon>
        <taxon>Pseudomonadati</taxon>
        <taxon>Pseudomonadota</taxon>
        <taxon>Alphaproteobacteria</taxon>
        <taxon>Hyphomicrobiales</taxon>
        <taxon>Nitrobacteraceae</taxon>
        <taxon>Bradyrhizobium</taxon>
    </lineage>
</organism>
<dbReference type="InterPro" id="IPR011008">
    <property type="entry name" value="Dimeric_a/b-barrel"/>
</dbReference>
<sequence>MGLVMLTCTALGAFGSRALHGETSPPAYLIGQIDVSNPDGYAKEYLPRAREIIKAHGGKLVAAAGAAATGAQVVAVDGNPPGRVVIYMYPNMEALRAWRSDPAYVQVRAIGEKYATYHTFAVEGAAN</sequence>
<dbReference type="EMBL" id="JRPN01000013">
    <property type="protein sequence ID" value="KGT79410.1"/>
    <property type="molecule type" value="Genomic_DNA"/>
</dbReference>
<dbReference type="InterPro" id="IPR010753">
    <property type="entry name" value="DUF1330"/>
</dbReference>
<evidence type="ECO:0000313" key="3">
    <source>
        <dbReference type="Proteomes" id="UP000030377"/>
    </source>
</evidence>
<gene>
    <name evidence="2" type="ORF">MA20_13100</name>
</gene>
<name>A0A0A3XYF0_BRAJP</name>
<feature type="domain" description="DUF1330" evidence="1">
    <location>
        <begin position="26"/>
        <end position="124"/>
    </location>
</feature>
<evidence type="ECO:0000259" key="1">
    <source>
        <dbReference type="Pfam" id="PF07045"/>
    </source>
</evidence>
<protein>
    <recommendedName>
        <fullName evidence="1">DUF1330 domain-containing protein</fullName>
    </recommendedName>
</protein>
<dbReference type="AlphaFoldDB" id="A0A0A3XYF0"/>
<reference evidence="2 3" key="1">
    <citation type="submission" date="2014-09" db="EMBL/GenBank/DDBJ databases">
        <title>Draft genome of Bradyrhizobium japonicum Is-34.</title>
        <authorList>
            <person name="Tsurumaru H."/>
            <person name="Yamakawa T."/>
            <person name="Hashimoto S."/>
            <person name="Okizaki K."/>
            <person name="Kanesaki Y."/>
            <person name="Yoshikawa H."/>
            <person name="Yajima S."/>
        </authorList>
    </citation>
    <scope>NUCLEOTIDE SEQUENCE [LARGE SCALE GENOMIC DNA]</scope>
    <source>
        <strain evidence="2 3">Is-34</strain>
    </source>
</reference>
<dbReference type="PANTHER" id="PTHR41521">
    <property type="match status" value="1"/>
</dbReference>
<evidence type="ECO:0000313" key="2">
    <source>
        <dbReference type="EMBL" id="KGT79410.1"/>
    </source>
</evidence>